<comment type="caution">
    <text evidence="1">The sequence shown here is derived from an EMBL/GenBank/DDBJ whole genome shotgun (WGS) entry which is preliminary data.</text>
</comment>
<dbReference type="InterPro" id="IPR007590">
    <property type="entry name" value="Saf4/Yju2"/>
</dbReference>
<evidence type="ECO:0000313" key="2">
    <source>
        <dbReference type="Proteomes" id="UP000822688"/>
    </source>
</evidence>
<keyword evidence="2" id="KW-1185">Reference proteome</keyword>
<dbReference type="GO" id="GO:0071006">
    <property type="term" value="C:U2-type catalytic step 1 spliceosome"/>
    <property type="evidence" value="ECO:0007669"/>
    <property type="project" value="TreeGrafter"/>
</dbReference>
<sequence>MDPAKLVRMMLPMSIQCNTCGSLIYNGTKFNSRKEVVQGETYMDIQIFRFSFKCTNCSATLIMRTDPRNRNYIMEAGASTQNISFR</sequence>
<gene>
    <name evidence="1" type="ORF">KC19_2G243700</name>
</gene>
<dbReference type="EMBL" id="CM026422">
    <property type="protein sequence ID" value="KAG0588450.1"/>
    <property type="molecule type" value="Genomic_DNA"/>
</dbReference>
<reference evidence="1" key="1">
    <citation type="submission" date="2020-06" db="EMBL/GenBank/DDBJ databases">
        <title>WGS assembly of Ceratodon purpureus strain R40.</title>
        <authorList>
            <person name="Carey S.B."/>
            <person name="Jenkins J."/>
            <person name="Shu S."/>
            <person name="Lovell J.T."/>
            <person name="Sreedasyam A."/>
            <person name="Maumus F."/>
            <person name="Tiley G.P."/>
            <person name="Fernandez-Pozo N."/>
            <person name="Barry K."/>
            <person name="Chen C."/>
            <person name="Wang M."/>
            <person name="Lipzen A."/>
            <person name="Daum C."/>
            <person name="Saski C.A."/>
            <person name="Payton A.C."/>
            <person name="Mcbreen J.C."/>
            <person name="Conrad R.E."/>
            <person name="Kollar L.M."/>
            <person name="Olsson S."/>
            <person name="Huttunen S."/>
            <person name="Landis J.B."/>
            <person name="Wickett N.J."/>
            <person name="Johnson M.G."/>
            <person name="Rensing S.A."/>
            <person name="Grimwood J."/>
            <person name="Schmutz J."/>
            <person name="Mcdaniel S.F."/>
        </authorList>
    </citation>
    <scope>NUCLEOTIDE SEQUENCE</scope>
    <source>
        <strain evidence="1">R40</strain>
    </source>
</reference>
<dbReference type="Pfam" id="PF04502">
    <property type="entry name" value="Saf4_Yju2"/>
    <property type="match status" value="1"/>
</dbReference>
<dbReference type="AlphaFoldDB" id="A0A8T0IXH7"/>
<accession>A0A8T0IXH7</accession>
<dbReference type="PANTHER" id="PTHR12111">
    <property type="entry name" value="SPLICING FACTOR YJU2"/>
    <property type="match status" value="1"/>
</dbReference>
<name>A0A8T0IXH7_CERPU</name>
<proteinExistence type="predicted"/>
<dbReference type="PANTHER" id="PTHR12111:SF1">
    <property type="entry name" value="SPLICING FACTOR YJU2"/>
    <property type="match status" value="1"/>
</dbReference>
<organism evidence="1 2">
    <name type="scientific">Ceratodon purpureus</name>
    <name type="common">Fire moss</name>
    <name type="synonym">Dicranum purpureum</name>
    <dbReference type="NCBI Taxonomy" id="3225"/>
    <lineage>
        <taxon>Eukaryota</taxon>
        <taxon>Viridiplantae</taxon>
        <taxon>Streptophyta</taxon>
        <taxon>Embryophyta</taxon>
        <taxon>Bryophyta</taxon>
        <taxon>Bryophytina</taxon>
        <taxon>Bryopsida</taxon>
        <taxon>Dicranidae</taxon>
        <taxon>Pseudoditrichales</taxon>
        <taxon>Ditrichaceae</taxon>
        <taxon>Ceratodon</taxon>
    </lineage>
</organism>
<dbReference type="GO" id="GO:0000398">
    <property type="term" value="P:mRNA splicing, via spliceosome"/>
    <property type="evidence" value="ECO:0007669"/>
    <property type="project" value="InterPro"/>
</dbReference>
<protein>
    <submittedName>
        <fullName evidence="1">Uncharacterized protein</fullName>
    </submittedName>
</protein>
<dbReference type="Proteomes" id="UP000822688">
    <property type="component" value="Chromosome 2"/>
</dbReference>
<evidence type="ECO:0000313" key="1">
    <source>
        <dbReference type="EMBL" id="KAG0588450.1"/>
    </source>
</evidence>